<sequence>MPELREAQRCQPQLQRLLSLKGAELSALRGAERRQLAAQVRLQSELRERQLLAMEKLQEKEEEIRALRGSRRA</sequence>
<dbReference type="AlphaFoldDB" id="A0AA36IUK0"/>
<protein>
    <submittedName>
        <fullName evidence="1">Uncharacterized protein</fullName>
    </submittedName>
</protein>
<evidence type="ECO:0000313" key="2">
    <source>
        <dbReference type="Proteomes" id="UP001178507"/>
    </source>
</evidence>
<gene>
    <name evidence="1" type="ORF">EVOR1521_LOCUS18073</name>
</gene>
<name>A0AA36IUK0_9DINO</name>
<dbReference type="Proteomes" id="UP001178507">
    <property type="component" value="Unassembled WGS sequence"/>
</dbReference>
<keyword evidence="2" id="KW-1185">Reference proteome</keyword>
<comment type="caution">
    <text evidence="1">The sequence shown here is derived from an EMBL/GenBank/DDBJ whole genome shotgun (WGS) entry which is preliminary data.</text>
</comment>
<proteinExistence type="predicted"/>
<dbReference type="EMBL" id="CAUJNA010002491">
    <property type="protein sequence ID" value="CAJ1393146.1"/>
    <property type="molecule type" value="Genomic_DNA"/>
</dbReference>
<accession>A0AA36IUK0</accession>
<organism evidence="1 2">
    <name type="scientific">Effrenium voratum</name>
    <dbReference type="NCBI Taxonomy" id="2562239"/>
    <lineage>
        <taxon>Eukaryota</taxon>
        <taxon>Sar</taxon>
        <taxon>Alveolata</taxon>
        <taxon>Dinophyceae</taxon>
        <taxon>Suessiales</taxon>
        <taxon>Symbiodiniaceae</taxon>
        <taxon>Effrenium</taxon>
    </lineage>
</organism>
<reference evidence="1" key="1">
    <citation type="submission" date="2023-08" db="EMBL/GenBank/DDBJ databases">
        <authorList>
            <person name="Chen Y."/>
            <person name="Shah S."/>
            <person name="Dougan E. K."/>
            <person name="Thang M."/>
            <person name="Chan C."/>
        </authorList>
    </citation>
    <scope>NUCLEOTIDE SEQUENCE</scope>
</reference>
<evidence type="ECO:0000313" key="1">
    <source>
        <dbReference type="EMBL" id="CAJ1393146.1"/>
    </source>
</evidence>